<dbReference type="SFLD" id="SFLDS00003">
    <property type="entry name" value="Haloacid_Dehalogenase"/>
    <property type="match status" value="1"/>
</dbReference>
<dbReference type="Gene3D" id="3.40.50.1000">
    <property type="entry name" value="HAD superfamily/HAD-like"/>
    <property type="match status" value="1"/>
</dbReference>
<keyword evidence="2" id="KW-1185">Reference proteome</keyword>
<dbReference type="SUPFAM" id="SSF56784">
    <property type="entry name" value="HAD-like"/>
    <property type="match status" value="1"/>
</dbReference>
<dbReference type="InterPro" id="IPR023198">
    <property type="entry name" value="PGP-like_dom2"/>
</dbReference>
<reference evidence="1 2" key="1">
    <citation type="submission" date="2018-10" db="EMBL/GenBank/DDBJ databases">
        <authorList>
            <person name="Li J."/>
        </authorList>
    </citation>
    <scope>NUCLEOTIDE SEQUENCE [LARGE SCALE GENOMIC DNA]</scope>
    <source>
        <strain evidence="1 2">JCM 11654</strain>
    </source>
</reference>
<sequence>MGALNETPLLGVLFDMDGTLVDSTEFIEFAWSSWARDLGVETPPLERRHGRPARDIIAEFAPPERFDYAFDRLEWWETRPDAPITPRPGVHDFIAQLGDIPWTVVTSATYPVALARLNAAGIPVPDTMVTARDVTRGKPDPEPFATGAARLGLDPATCFAVEDAEAGVRAAVGAGCVTLATSSIASERTLLTPLAHAVLPDLRGVRVDGDRTGFRILLPQG</sequence>
<dbReference type="PANTHER" id="PTHR43481:SF4">
    <property type="entry name" value="GLYCEROL-1-PHOSPHATE PHOSPHOHYDROLASE 1-RELATED"/>
    <property type="match status" value="1"/>
</dbReference>
<dbReference type="PANTHER" id="PTHR43481">
    <property type="entry name" value="FRUCTOSE-1-PHOSPHATE PHOSPHATASE"/>
    <property type="match status" value="1"/>
</dbReference>
<dbReference type="EMBL" id="RCUY01000015">
    <property type="protein sequence ID" value="RLP79322.1"/>
    <property type="molecule type" value="Genomic_DNA"/>
</dbReference>
<dbReference type="NCBIfam" id="TIGR01509">
    <property type="entry name" value="HAD-SF-IA-v3"/>
    <property type="match status" value="1"/>
</dbReference>
<proteinExistence type="predicted"/>
<protein>
    <submittedName>
        <fullName evidence="1">HAD family hydrolase</fullName>
    </submittedName>
</protein>
<dbReference type="InterPro" id="IPR041492">
    <property type="entry name" value="HAD_2"/>
</dbReference>
<evidence type="ECO:0000313" key="1">
    <source>
        <dbReference type="EMBL" id="RLP79322.1"/>
    </source>
</evidence>
<dbReference type="GO" id="GO:0050308">
    <property type="term" value="F:sugar-phosphatase activity"/>
    <property type="evidence" value="ECO:0007669"/>
    <property type="project" value="TreeGrafter"/>
</dbReference>
<dbReference type="Proteomes" id="UP000269438">
    <property type="component" value="Unassembled WGS sequence"/>
</dbReference>
<dbReference type="OrthoDB" id="9800058at2"/>
<dbReference type="Pfam" id="PF13419">
    <property type="entry name" value="HAD_2"/>
    <property type="match status" value="1"/>
</dbReference>
<dbReference type="AlphaFoldDB" id="A0A3L7AIR7"/>
<dbReference type="InterPro" id="IPR036412">
    <property type="entry name" value="HAD-like_sf"/>
</dbReference>
<organism evidence="1 2">
    <name type="scientific">Mycetocola lacteus</name>
    <dbReference type="NCBI Taxonomy" id="76637"/>
    <lineage>
        <taxon>Bacteria</taxon>
        <taxon>Bacillati</taxon>
        <taxon>Actinomycetota</taxon>
        <taxon>Actinomycetes</taxon>
        <taxon>Micrococcales</taxon>
        <taxon>Microbacteriaceae</taxon>
        <taxon>Mycetocola</taxon>
    </lineage>
</organism>
<dbReference type="Gene3D" id="1.10.150.240">
    <property type="entry name" value="Putative phosphatase, domain 2"/>
    <property type="match status" value="1"/>
</dbReference>
<evidence type="ECO:0000313" key="2">
    <source>
        <dbReference type="Proteomes" id="UP000269438"/>
    </source>
</evidence>
<dbReference type="RefSeq" id="WP_121689488.1">
    <property type="nucleotide sequence ID" value="NZ_RCUY01000015.1"/>
</dbReference>
<name>A0A3L7AIR7_9MICO</name>
<dbReference type="FunFam" id="3.40.50.1000:FF:000162">
    <property type="entry name" value="HAD-like protein"/>
    <property type="match status" value="1"/>
</dbReference>
<gene>
    <name evidence="1" type="ORF">D9V34_16155</name>
</gene>
<accession>A0A3L7AIR7</accession>
<dbReference type="InterPro" id="IPR023214">
    <property type="entry name" value="HAD_sf"/>
</dbReference>
<dbReference type="SFLD" id="SFLDG01129">
    <property type="entry name" value="C1.5:_HAD__Beta-PGM__Phosphata"/>
    <property type="match status" value="1"/>
</dbReference>
<dbReference type="InterPro" id="IPR051806">
    <property type="entry name" value="HAD-like_SPP"/>
</dbReference>
<dbReference type="InterPro" id="IPR006439">
    <property type="entry name" value="HAD-SF_hydro_IA"/>
</dbReference>
<keyword evidence="1" id="KW-0378">Hydrolase</keyword>
<comment type="caution">
    <text evidence="1">The sequence shown here is derived from an EMBL/GenBank/DDBJ whole genome shotgun (WGS) entry which is preliminary data.</text>
</comment>